<feature type="region of interest" description="Disordered" evidence="1">
    <location>
        <begin position="126"/>
        <end position="146"/>
    </location>
</feature>
<feature type="region of interest" description="Disordered" evidence="1">
    <location>
        <begin position="170"/>
        <end position="199"/>
    </location>
</feature>
<feature type="non-terminal residue" evidence="2">
    <location>
        <position position="1"/>
    </location>
</feature>
<accession>A0AAN6VH40</accession>
<evidence type="ECO:0000313" key="2">
    <source>
        <dbReference type="EMBL" id="KAK4150731.1"/>
    </source>
</evidence>
<dbReference type="AlphaFoldDB" id="A0AAN6VH40"/>
<feature type="region of interest" description="Disordered" evidence="1">
    <location>
        <begin position="1"/>
        <end position="23"/>
    </location>
</feature>
<reference evidence="2" key="1">
    <citation type="journal article" date="2023" name="Mol. Phylogenet. Evol.">
        <title>Genome-scale phylogeny and comparative genomics of the fungal order Sordariales.</title>
        <authorList>
            <person name="Hensen N."/>
            <person name="Bonometti L."/>
            <person name="Westerberg I."/>
            <person name="Brannstrom I.O."/>
            <person name="Guillou S."/>
            <person name="Cros-Aarteil S."/>
            <person name="Calhoun S."/>
            <person name="Haridas S."/>
            <person name="Kuo A."/>
            <person name="Mondo S."/>
            <person name="Pangilinan J."/>
            <person name="Riley R."/>
            <person name="LaButti K."/>
            <person name="Andreopoulos B."/>
            <person name="Lipzen A."/>
            <person name="Chen C."/>
            <person name="Yan M."/>
            <person name="Daum C."/>
            <person name="Ng V."/>
            <person name="Clum A."/>
            <person name="Steindorff A."/>
            <person name="Ohm R.A."/>
            <person name="Martin F."/>
            <person name="Silar P."/>
            <person name="Natvig D.O."/>
            <person name="Lalanne C."/>
            <person name="Gautier V."/>
            <person name="Ament-Velasquez S.L."/>
            <person name="Kruys A."/>
            <person name="Hutchinson M.I."/>
            <person name="Powell A.J."/>
            <person name="Barry K."/>
            <person name="Miller A.N."/>
            <person name="Grigoriev I.V."/>
            <person name="Debuchy R."/>
            <person name="Gladieux P."/>
            <person name="Hiltunen Thoren M."/>
            <person name="Johannesson H."/>
        </authorList>
    </citation>
    <scope>NUCLEOTIDE SEQUENCE</scope>
    <source>
        <strain evidence="2">CBS 538.74</strain>
    </source>
</reference>
<feature type="compositionally biased region" description="Low complexity" evidence="1">
    <location>
        <begin position="187"/>
        <end position="196"/>
    </location>
</feature>
<feature type="compositionally biased region" description="Polar residues" evidence="1">
    <location>
        <begin position="170"/>
        <end position="179"/>
    </location>
</feature>
<dbReference type="EMBL" id="MU857054">
    <property type="protein sequence ID" value="KAK4150731.1"/>
    <property type="molecule type" value="Genomic_DNA"/>
</dbReference>
<proteinExistence type="predicted"/>
<comment type="caution">
    <text evidence="2">The sequence shown here is derived from an EMBL/GenBank/DDBJ whole genome shotgun (WGS) entry which is preliminary data.</text>
</comment>
<feature type="compositionally biased region" description="Basic and acidic residues" evidence="1">
    <location>
        <begin position="252"/>
        <end position="268"/>
    </location>
</feature>
<protein>
    <submittedName>
        <fullName evidence="2">Uncharacterized protein</fullName>
    </submittedName>
</protein>
<reference evidence="2" key="2">
    <citation type="submission" date="2023-05" db="EMBL/GenBank/DDBJ databases">
        <authorList>
            <consortium name="Lawrence Berkeley National Laboratory"/>
            <person name="Steindorff A."/>
            <person name="Hensen N."/>
            <person name="Bonometti L."/>
            <person name="Westerberg I."/>
            <person name="Brannstrom I.O."/>
            <person name="Guillou S."/>
            <person name="Cros-Aarteil S."/>
            <person name="Calhoun S."/>
            <person name="Haridas S."/>
            <person name="Kuo A."/>
            <person name="Mondo S."/>
            <person name="Pangilinan J."/>
            <person name="Riley R."/>
            <person name="Labutti K."/>
            <person name="Andreopoulos B."/>
            <person name="Lipzen A."/>
            <person name="Chen C."/>
            <person name="Yanf M."/>
            <person name="Daum C."/>
            <person name="Ng V."/>
            <person name="Clum A."/>
            <person name="Ohm R."/>
            <person name="Martin F."/>
            <person name="Silar P."/>
            <person name="Natvig D."/>
            <person name="Lalanne C."/>
            <person name="Gautier V."/>
            <person name="Ament-Velasquez S.L."/>
            <person name="Kruys A."/>
            <person name="Hutchinson M.I."/>
            <person name="Powell A.J."/>
            <person name="Barry K."/>
            <person name="Miller A.N."/>
            <person name="Grigoriev I.V."/>
            <person name="Debuchy R."/>
            <person name="Gladieux P."/>
            <person name="Thoren M.H."/>
            <person name="Johannesson H."/>
        </authorList>
    </citation>
    <scope>NUCLEOTIDE SEQUENCE</scope>
    <source>
        <strain evidence="2">CBS 538.74</strain>
    </source>
</reference>
<sequence>YTPDHSHRWEQLAADMDHRPRAGDAKRLMPSLCLATEQDEEYLVARSAEHGDVDVPTPVLAAHVEPVVGGDPEMVDGHDEVPDCDDGLGGGIASGRYDIRSAAATAVETSPVADISDADDTVILEREGQDHTTTEASPAAKTSDVDDNIMSEREVDGLATADTSVAAGISNANDASMTENAEEDNATTKTSHTAKASDVDNTIMFERECEGYSQSDYCPDYSENEPLPPQQTLPIHAQAAHKDITGDAENEDGNKDNDDRDGCRPEGE</sequence>
<keyword evidence="3" id="KW-1185">Reference proteome</keyword>
<feature type="region of interest" description="Disordered" evidence="1">
    <location>
        <begin position="216"/>
        <end position="268"/>
    </location>
</feature>
<gene>
    <name evidence="2" type="ORF">C8A00DRAFT_17803</name>
</gene>
<name>A0AAN6VH40_9PEZI</name>
<evidence type="ECO:0000313" key="3">
    <source>
        <dbReference type="Proteomes" id="UP001302745"/>
    </source>
</evidence>
<dbReference type="Proteomes" id="UP001302745">
    <property type="component" value="Unassembled WGS sequence"/>
</dbReference>
<evidence type="ECO:0000256" key="1">
    <source>
        <dbReference type="SAM" id="MobiDB-lite"/>
    </source>
</evidence>
<organism evidence="2 3">
    <name type="scientific">Chaetomidium leptoderma</name>
    <dbReference type="NCBI Taxonomy" id="669021"/>
    <lineage>
        <taxon>Eukaryota</taxon>
        <taxon>Fungi</taxon>
        <taxon>Dikarya</taxon>
        <taxon>Ascomycota</taxon>
        <taxon>Pezizomycotina</taxon>
        <taxon>Sordariomycetes</taxon>
        <taxon>Sordariomycetidae</taxon>
        <taxon>Sordariales</taxon>
        <taxon>Chaetomiaceae</taxon>
        <taxon>Chaetomidium</taxon>
    </lineage>
</organism>